<reference evidence="4 5" key="1">
    <citation type="submission" date="2015-02" db="EMBL/GenBank/DDBJ databases">
        <title>Draft genome sequences of ten Microbacterium spp. with emphasis on heavy metal contaminated environments.</title>
        <authorList>
            <person name="Corretto E."/>
        </authorList>
    </citation>
    <scope>NUCLEOTIDE SEQUENCE [LARGE SCALE GENOMIC DNA]</scope>
    <source>
        <strain evidence="4 5">DSM 18659</strain>
    </source>
</reference>
<dbReference type="Proteomes" id="UP000257479">
    <property type="component" value="Unassembled WGS sequence"/>
</dbReference>
<dbReference type="EMBL" id="DMNG01000102">
    <property type="protein sequence ID" value="HAN24069.1"/>
    <property type="molecule type" value="Genomic_DNA"/>
</dbReference>
<sequence>MSPRLVFPDAHAAADALTFARRAATLDTDAAVRLQAAGGRLVMSTAVLAPRTLLDAAPTVLALRILPVDAELECDLVVEATGLAAASVDTEVSLPASAVRAAWAGIAPPQGGWERVASVSASTVARIAQGGMTAVAEALPQNPGEDVVRSTRATIWSVGDAELDGMPRGVAFAAFALGFIGGDEQAVVFEADGWRRVSLTRGHVLLRVPRRPSMTAVRRTGS</sequence>
<dbReference type="AlphaFoldDB" id="A0A0F0LRE3"/>
<dbReference type="EMBL" id="JYIY01000079">
    <property type="protein sequence ID" value="KJL35264.1"/>
    <property type="molecule type" value="Genomic_DNA"/>
</dbReference>
<evidence type="ECO:0000259" key="2">
    <source>
        <dbReference type="Pfam" id="PF26572"/>
    </source>
</evidence>
<accession>A0A0F0LRE3</accession>
<feature type="domain" description="DUF8185" evidence="2">
    <location>
        <begin position="108"/>
        <end position="208"/>
    </location>
</feature>
<gene>
    <name evidence="3" type="ORF">DCP95_05780</name>
    <name evidence="4" type="ORF">RR49_02485</name>
</gene>
<name>A0A0F0LRE3_9MICO</name>
<evidence type="ECO:0000313" key="4">
    <source>
        <dbReference type="EMBL" id="KJL35264.1"/>
    </source>
</evidence>
<dbReference type="InterPro" id="IPR058498">
    <property type="entry name" value="DUF8185"/>
</dbReference>
<proteinExistence type="predicted"/>
<evidence type="ECO:0000313" key="5">
    <source>
        <dbReference type="Proteomes" id="UP000033451"/>
    </source>
</evidence>
<dbReference type="InterPro" id="IPR058323">
    <property type="entry name" value="DUF8010"/>
</dbReference>
<evidence type="ECO:0000313" key="6">
    <source>
        <dbReference type="Proteomes" id="UP000257479"/>
    </source>
</evidence>
<organism evidence="4 5">
    <name type="scientific">Microbacterium ginsengisoli</name>
    <dbReference type="NCBI Taxonomy" id="400772"/>
    <lineage>
        <taxon>Bacteria</taxon>
        <taxon>Bacillati</taxon>
        <taxon>Actinomycetota</taxon>
        <taxon>Actinomycetes</taxon>
        <taxon>Micrococcales</taxon>
        <taxon>Microbacteriaceae</taxon>
        <taxon>Microbacterium</taxon>
    </lineage>
</organism>
<dbReference type="OrthoDB" id="4801220at2"/>
<dbReference type="PATRIC" id="fig|400772.4.peg.2496"/>
<protein>
    <submittedName>
        <fullName evidence="4">Uncharacterized protein</fullName>
    </submittedName>
</protein>
<dbReference type="Proteomes" id="UP000033451">
    <property type="component" value="Unassembled WGS sequence"/>
</dbReference>
<evidence type="ECO:0000313" key="3">
    <source>
        <dbReference type="EMBL" id="HAN24069.1"/>
    </source>
</evidence>
<dbReference type="STRING" id="400772.RR49_02485"/>
<dbReference type="Pfam" id="PF26572">
    <property type="entry name" value="DUF8185"/>
    <property type="match status" value="1"/>
</dbReference>
<keyword evidence="5" id="KW-1185">Reference proteome</keyword>
<comment type="caution">
    <text evidence="4">The sequence shown here is derived from an EMBL/GenBank/DDBJ whole genome shotgun (WGS) entry which is preliminary data.</text>
</comment>
<dbReference type="RefSeq" id="WP_045248392.1">
    <property type="nucleotide sequence ID" value="NZ_JYIY01000079.1"/>
</dbReference>
<feature type="domain" description="DUF8010" evidence="1">
    <location>
        <begin position="3"/>
        <end position="105"/>
    </location>
</feature>
<evidence type="ECO:0000259" key="1">
    <source>
        <dbReference type="Pfam" id="PF26035"/>
    </source>
</evidence>
<reference evidence="3 6" key="2">
    <citation type="journal article" date="2018" name="Nat. Biotechnol.">
        <title>A standardized bacterial taxonomy based on genome phylogeny substantially revises the tree of life.</title>
        <authorList>
            <person name="Parks D.H."/>
            <person name="Chuvochina M."/>
            <person name="Waite D.W."/>
            <person name="Rinke C."/>
            <person name="Skarshewski A."/>
            <person name="Chaumeil P.A."/>
            <person name="Hugenholtz P."/>
        </authorList>
    </citation>
    <scope>NUCLEOTIDE SEQUENCE [LARGE SCALE GENOMIC DNA]</scope>
    <source>
        <strain evidence="3">UBA9152</strain>
    </source>
</reference>
<dbReference type="Pfam" id="PF26035">
    <property type="entry name" value="DUF8010"/>
    <property type="match status" value="1"/>
</dbReference>